<evidence type="ECO:0000313" key="1">
    <source>
        <dbReference type="EMBL" id="MBF2735503.1"/>
    </source>
</evidence>
<dbReference type="Proteomes" id="UP000604381">
    <property type="component" value="Unassembled WGS sequence"/>
</dbReference>
<accession>A0A930XY44</accession>
<protein>
    <submittedName>
        <fullName evidence="1">Uncharacterized protein</fullName>
    </submittedName>
</protein>
<gene>
    <name evidence="1" type="ORF">ISN26_05435</name>
</gene>
<organism evidence="1 2">
    <name type="scientific">Candidatus Amphirhobacter heronislandensis</name>
    <dbReference type="NCBI Taxonomy" id="1732024"/>
    <lineage>
        <taxon>Bacteria</taxon>
        <taxon>Pseudomonadati</taxon>
        <taxon>Pseudomonadota</taxon>
        <taxon>Gammaproteobacteria</taxon>
        <taxon>Candidatus Tethybacterales</taxon>
        <taxon>Candidatus Tethybacteraceae</taxon>
        <taxon>Candidatus Amphirhobacter</taxon>
    </lineage>
</organism>
<sequence length="179" mass="18309">GYGHEIAAGQAASFTPFIETGYLLLDGDGAVASSALLQGGLEFTGGPLAGGFSYQHAIGDDLTLAGYDLALRFGYQFSGLGLGFEANPGYGLTGAEEMLTDLGAGETLALDEYGGGLRGGAGVSYGLAVDGGLLTPYGRWRAGTGKELGLRLRAGARRSWALGYGAAADELKIEYRLGE</sequence>
<name>A0A930XY44_9GAMM</name>
<dbReference type="EMBL" id="JADHEI010000037">
    <property type="protein sequence ID" value="MBF2735503.1"/>
    <property type="molecule type" value="Genomic_DNA"/>
</dbReference>
<dbReference type="AlphaFoldDB" id="A0A930XY44"/>
<evidence type="ECO:0000313" key="2">
    <source>
        <dbReference type="Proteomes" id="UP000604381"/>
    </source>
</evidence>
<proteinExistence type="predicted"/>
<keyword evidence="2" id="KW-1185">Reference proteome</keyword>
<comment type="caution">
    <text evidence="1">The sequence shown here is derived from an EMBL/GenBank/DDBJ whole genome shotgun (WGS) entry which is preliminary data.</text>
</comment>
<reference evidence="1" key="1">
    <citation type="submission" date="2020-10" db="EMBL/GenBank/DDBJ databases">
        <title>An improved Amphimedon queenslandica hologenome assembly reveals how three proteobacterial symbionts can extend the metabolic phenotypic of their marine sponge host.</title>
        <authorList>
            <person name="Degnan B."/>
            <person name="Degnan S."/>
            <person name="Xiang X."/>
        </authorList>
    </citation>
    <scope>NUCLEOTIDE SEQUENCE</scope>
    <source>
        <strain evidence="1">AqS2</strain>
    </source>
</reference>
<feature type="non-terminal residue" evidence="1">
    <location>
        <position position="1"/>
    </location>
</feature>